<proteinExistence type="predicted"/>
<organism evidence="1 2">
    <name type="scientific">Priestia megaterium (strain ATCC 14581 / DSM 32 / CCUG 1817 / JCM 2506 / NBRC 15308 / NCIMB 9376 / NCTC 10342 / NRRL B-14308 / VKM B-512 / Ford 19)</name>
    <name type="common">Bacillus megaterium</name>
    <dbReference type="NCBI Taxonomy" id="1348623"/>
    <lineage>
        <taxon>Bacteria</taxon>
        <taxon>Bacillati</taxon>
        <taxon>Bacillota</taxon>
        <taxon>Bacilli</taxon>
        <taxon>Bacillales</taxon>
        <taxon>Bacillaceae</taxon>
        <taxon>Priestia</taxon>
    </lineage>
</organism>
<evidence type="ECO:0000313" key="1">
    <source>
        <dbReference type="EMBL" id="AJI22985.1"/>
    </source>
</evidence>
<dbReference type="PATRIC" id="fig|592022.4.peg.4496"/>
<dbReference type="RefSeq" id="WP_013085028.1">
    <property type="nucleotide sequence ID" value="NZ_BCVB01000008.1"/>
</dbReference>
<dbReference type="EMBL" id="CP009920">
    <property type="protein sequence ID" value="AJI22985.1"/>
    <property type="molecule type" value="Genomic_DNA"/>
</dbReference>
<dbReference type="Pfam" id="PF16258">
    <property type="entry name" value="DUF4912"/>
    <property type="match status" value="1"/>
</dbReference>
<protein>
    <recommendedName>
        <fullName evidence="3">DUF4912 domain-containing protein</fullName>
    </recommendedName>
</protein>
<dbReference type="GeneID" id="93644969"/>
<evidence type="ECO:0000313" key="2">
    <source>
        <dbReference type="Proteomes" id="UP000031829"/>
    </source>
</evidence>
<dbReference type="HOGENOM" id="CLU_1615717_0_0_9"/>
<name>A0A0B6ADK4_PRIM2</name>
<gene>
    <name evidence="1" type="ORF">BG04_1502</name>
</gene>
<evidence type="ECO:0008006" key="3">
    <source>
        <dbReference type="Google" id="ProtNLM"/>
    </source>
</evidence>
<accession>A0A0B6ADK4</accession>
<dbReference type="AlphaFoldDB" id="A0A0B6ADK4"/>
<reference evidence="1 2" key="1">
    <citation type="journal article" date="2015" name="Genome Announc.">
        <title>Complete genome sequences for 35 biothreat assay-relevant bacillus species.</title>
        <authorList>
            <person name="Johnson S.L."/>
            <person name="Daligault H.E."/>
            <person name="Davenport K.W."/>
            <person name="Jaissle J."/>
            <person name="Frey K.G."/>
            <person name="Ladner J.T."/>
            <person name="Broomall S.M."/>
            <person name="Bishop-Lilly K.A."/>
            <person name="Bruce D.C."/>
            <person name="Gibbons H.S."/>
            <person name="Coyne S.R."/>
            <person name="Lo C.C."/>
            <person name="Meincke L."/>
            <person name="Munk A.C."/>
            <person name="Koroleva G.I."/>
            <person name="Rosenzweig C.N."/>
            <person name="Palacios G.F."/>
            <person name="Redden C.L."/>
            <person name="Minogue T.D."/>
            <person name="Chain P.S."/>
        </authorList>
    </citation>
    <scope>NUCLEOTIDE SEQUENCE [LARGE SCALE GENOMIC DNA]</scope>
    <source>
        <strain evidence="2">ATCC 14581 / DSM 32 / JCM 2506 / NBRC 15308 / NCIMB 9376 / NCTC 10342 / NRRL B-14308 / VKM B-512</strain>
    </source>
</reference>
<dbReference type="KEGG" id="bmeg:BG04_1502"/>
<dbReference type="Proteomes" id="UP000031829">
    <property type="component" value="Chromosome"/>
</dbReference>
<sequence>MAANLIQNLNVCIATQLDSSRIYVHWSFSEHIREMVESMFSTRWEELNLAMCTYDITGLHFNGHESNRYYMKGLTPKQDFMFMNSLESERTYVIDIGIQDKEGSFFSLLRSNPVYLMKEKYEQVNVTSLGWMYEPVKVHQGVQNEFSTYSLYSNDLEQVKKQYE</sequence>
<dbReference type="InterPro" id="IPR032585">
    <property type="entry name" value="DUF4912"/>
</dbReference>